<evidence type="ECO:0000313" key="3">
    <source>
        <dbReference type="EMBL" id="SDD80379.1"/>
    </source>
</evidence>
<evidence type="ECO:0000256" key="2">
    <source>
        <dbReference type="PIRNR" id="PIRNR006221"/>
    </source>
</evidence>
<accession>A0A1G6XQ79</accession>
<name>A0A1G6XQ79_9PROT</name>
<gene>
    <name evidence="3" type="ORF">SAMN05421720_101588</name>
</gene>
<dbReference type="PIRSF" id="PIRSF006221">
    <property type="entry name" value="Ketosamine-3-kinase"/>
    <property type="match status" value="1"/>
</dbReference>
<organism evidence="3 4">
    <name type="scientific">Rhodospira trueperi</name>
    <dbReference type="NCBI Taxonomy" id="69960"/>
    <lineage>
        <taxon>Bacteria</taxon>
        <taxon>Pseudomonadati</taxon>
        <taxon>Pseudomonadota</taxon>
        <taxon>Alphaproteobacteria</taxon>
        <taxon>Rhodospirillales</taxon>
        <taxon>Rhodospirillaceae</taxon>
        <taxon>Rhodospira</taxon>
    </lineage>
</organism>
<evidence type="ECO:0000313" key="4">
    <source>
        <dbReference type="Proteomes" id="UP000199412"/>
    </source>
</evidence>
<dbReference type="InterPro" id="IPR016477">
    <property type="entry name" value="Fructo-/Ketosamine-3-kinase"/>
</dbReference>
<dbReference type="AlphaFoldDB" id="A0A1G6XQ79"/>
<dbReference type="GO" id="GO:0016301">
    <property type="term" value="F:kinase activity"/>
    <property type="evidence" value="ECO:0007669"/>
    <property type="project" value="UniProtKB-UniRule"/>
</dbReference>
<keyword evidence="2" id="KW-0808">Transferase</keyword>
<evidence type="ECO:0000256" key="1">
    <source>
        <dbReference type="ARBA" id="ARBA00009460"/>
    </source>
</evidence>
<dbReference type="PANTHER" id="PTHR12149:SF8">
    <property type="entry name" value="PROTEIN-RIBULOSAMINE 3-KINASE"/>
    <property type="match status" value="1"/>
</dbReference>
<dbReference type="STRING" id="69960.SAMN05421720_101588"/>
<dbReference type="Proteomes" id="UP000199412">
    <property type="component" value="Unassembled WGS sequence"/>
</dbReference>
<comment type="similarity">
    <text evidence="1 2">Belongs to the fructosamine kinase family.</text>
</comment>
<protein>
    <submittedName>
        <fullName evidence="3">Fructosamine-3-kinase</fullName>
    </submittedName>
</protein>
<dbReference type="RefSeq" id="WP_092781740.1">
    <property type="nucleotide sequence ID" value="NZ_FNAP01000001.1"/>
</dbReference>
<dbReference type="InterPro" id="IPR011009">
    <property type="entry name" value="Kinase-like_dom_sf"/>
</dbReference>
<dbReference type="OrthoDB" id="5291879at2"/>
<proteinExistence type="inferred from homology"/>
<dbReference type="Pfam" id="PF03881">
    <property type="entry name" value="Fructosamin_kin"/>
    <property type="match status" value="1"/>
</dbReference>
<dbReference type="EMBL" id="FNAP01000001">
    <property type="protein sequence ID" value="SDD80379.1"/>
    <property type="molecule type" value="Genomic_DNA"/>
</dbReference>
<keyword evidence="2 3" id="KW-0418">Kinase</keyword>
<sequence length="283" mass="31271">MRDSARTLIEDATGAHVSASRPLSGGCIGEVYHLRMSNDRELVAKVGGPGSGLELEGRMLRHLGEHGVPVPDVMHADDHLLLMTCVASGDSLGPRVQEHAAHVIAALHDNAGPAFGFAYDTVIGGLHQPNPSAPAWVPFFRDHRLLYMAGEAARAGRLPPAYRRRLEALAERLDEYLEEPEAPSLLHGDLWTGNVLAHDGRLSGLIDPAIYWGHPEIELAFSTLFGTFNDVFFNRYHDLRPIRPGFFEMRLDLYNLYPLLVHVRLFGAGYLGGIDRTLRRLGF</sequence>
<keyword evidence="4" id="KW-1185">Reference proteome</keyword>
<dbReference type="SUPFAM" id="SSF56112">
    <property type="entry name" value="Protein kinase-like (PK-like)"/>
    <property type="match status" value="1"/>
</dbReference>
<dbReference type="Gene3D" id="3.30.200.20">
    <property type="entry name" value="Phosphorylase Kinase, domain 1"/>
    <property type="match status" value="1"/>
</dbReference>
<dbReference type="PANTHER" id="PTHR12149">
    <property type="entry name" value="FRUCTOSAMINE 3 KINASE-RELATED PROTEIN"/>
    <property type="match status" value="1"/>
</dbReference>
<dbReference type="Gene3D" id="3.90.1200.10">
    <property type="match status" value="1"/>
</dbReference>
<reference evidence="3 4" key="1">
    <citation type="submission" date="2016-10" db="EMBL/GenBank/DDBJ databases">
        <authorList>
            <person name="de Groot N.N."/>
        </authorList>
    </citation>
    <scope>NUCLEOTIDE SEQUENCE [LARGE SCALE GENOMIC DNA]</scope>
    <source>
        <strain evidence="3 4">ATCC 700224</strain>
    </source>
</reference>